<evidence type="ECO:0000256" key="6">
    <source>
        <dbReference type="ARBA" id="ARBA00031404"/>
    </source>
</evidence>
<dbReference type="GO" id="GO:0004485">
    <property type="term" value="F:methylcrotonoyl-CoA carboxylase activity"/>
    <property type="evidence" value="ECO:0007669"/>
    <property type="project" value="UniProtKB-EC"/>
</dbReference>
<evidence type="ECO:0000256" key="5">
    <source>
        <dbReference type="ARBA" id="ARBA00031237"/>
    </source>
</evidence>
<dbReference type="PANTHER" id="PTHR22855">
    <property type="entry name" value="ACETYL, PROPIONYL, PYRUVATE, AND GLUTACONYL CARBOXYLASE-RELATED"/>
    <property type="match status" value="1"/>
</dbReference>
<dbReference type="PROSITE" id="PS50980">
    <property type="entry name" value="COA_CT_NTER"/>
    <property type="match status" value="1"/>
</dbReference>
<proteinExistence type="inferred from homology"/>
<feature type="non-terminal residue" evidence="9">
    <location>
        <position position="232"/>
    </location>
</feature>
<evidence type="ECO:0000259" key="8">
    <source>
        <dbReference type="PROSITE" id="PS50980"/>
    </source>
</evidence>
<dbReference type="EC" id="6.4.1.4" evidence="3"/>
<comment type="similarity">
    <text evidence="1">Belongs to the AccD/PCCB family.</text>
</comment>
<dbReference type="PANTHER" id="PTHR22855:SF13">
    <property type="entry name" value="METHYLCROTONOYL-COA CARBOXYLASE BETA CHAIN, MITOCHONDRIAL"/>
    <property type="match status" value="1"/>
</dbReference>
<evidence type="ECO:0000256" key="1">
    <source>
        <dbReference type="ARBA" id="ARBA00006102"/>
    </source>
</evidence>
<dbReference type="EMBL" id="UYYB01025009">
    <property type="protein sequence ID" value="VDM72359.1"/>
    <property type="molecule type" value="Genomic_DNA"/>
</dbReference>
<comment type="catalytic activity">
    <reaction evidence="7">
        <text>3-methylbut-2-enoyl-CoA + hydrogencarbonate + ATP = 3-methyl-(2E)-glutaconyl-CoA + ADP + phosphate + H(+)</text>
        <dbReference type="Rhea" id="RHEA:13589"/>
        <dbReference type="ChEBI" id="CHEBI:15378"/>
        <dbReference type="ChEBI" id="CHEBI:17544"/>
        <dbReference type="ChEBI" id="CHEBI:30616"/>
        <dbReference type="ChEBI" id="CHEBI:43474"/>
        <dbReference type="ChEBI" id="CHEBI:57344"/>
        <dbReference type="ChEBI" id="CHEBI:57346"/>
        <dbReference type="ChEBI" id="CHEBI:456216"/>
        <dbReference type="EC" id="6.4.1.4"/>
    </reaction>
</comment>
<evidence type="ECO:0000313" key="10">
    <source>
        <dbReference type="Proteomes" id="UP000270094"/>
    </source>
</evidence>
<dbReference type="OrthoDB" id="439921at2759"/>
<name>A0A3P7IYQ5_STRVU</name>
<sequence length="232" mass="26261">MLLFVLALEGFEKRCFRSSNFFRVKLNVMSYLGRFIRARWERGYYKDLYHRRQLLGADPFIHRSSYPNCKVLFWLRQSSSSLLFRINLSHPCTMGTYSVRSHHCFGGVAHQWSPIETSVDSSSKDYQQNYAQMKEVVDDLREKVKKIIEGGGEKARALHKSRGKMLARERINALIDSGTAFLELSQLAGYQSYGKEEVPAGGIITGVGSVSGRVCIIVANDATVKGGTYYPI</sequence>
<protein>
    <recommendedName>
        <fullName evidence="3">methylcrotonoyl-CoA carboxylase</fullName>
        <ecNumber evidence="3">6.4.1.4</ecNumber>
    </recommendedName>
    <alternativeName>
        <fullName evidence="6">3-methylcrotonyl-CoA carboxylase 2</fullName>
    </alternativeName>
    <alternativeName>
        <fullName evidence="4">3-methylcrotonyl-CoA carboxylase non-biotin-containing subunit</fullName>
    </alternativeName>
    <alternativeName>
        <fullName evidence="5">3-methylcrotonyl-CoA:carbon dioxide ligase subunit beta</fullName>
    </alternativeName>
</protein>
<organism evidence="9 10">
    <name type="scientific">Strongylus vulgaris</name>
    <name type="common">Blood worm</name>
    <dbReference type="NCBI Taxonomy" id="40348"/>
    <lineage>
        <taxon>Eukaryota</taxon>
        <taxon>Metazoa</taxon>
        <taxon>Ecdysozoa</taxon>
        <taxon>Nematoda</taxon>
        <taxon>Chromadorea</taxon>
        <taxon>Rhabditida</taxon>
        <taxon>Rhabditina</taxon>
        <taxon>Rhabditomorpha</taxon>
        <taxon>Strongyloidea</taxon>
        <taxon>Strongylidae</taxon>
        <taxon>Strongylus</taxon>
    </lineage>
</organism>
<evidence type="ECO:0000256" key="3">
    <source>
        <dbReference type="ARBA" id="ARBA00026116"/>
    </source>
</evidence>
<keyword evidence="10" id="KW-1185">Reference proteome</keyword>
<dbReference type="GO" id="GO:0006552">
    <property type="term" value="P:L-leucine catabolic process"/>
    <property type="evidence" value="ECO:0007669"/>
    <property type="project" value="UniProtKB-UniPathway"/>
</dbReference>
<dbReference type="Pfam" id="PF01039">
    <property type="entry name" value="Carboxyl_trans"/>
    <property type="match status" value="1"/>
</dbReference>
<dbReference type="InterPro" id="IPR029045">
    <property type="entry name" value="ClpP/crotonase-like_dom_sf"/>
</dbReference>
<dbReference type="InterPro" id="IPR045190">
    <property type="entry name" value="MCCB/AccD1-like"/>
</dbReference>
<dbReference type="SUPFAM" id="SSF52096">
    <property type="entry name" value="ClpP/crotonase"/>
    <property type="match status" value="1"/>
</dbReference>
<dbReference type="UniPathway" id="UPA00363">
    <property type="reaction ID" value="UER00861"/>
</dbReference>
<feature type="domain" description="CoA carboxyltransferase N-terminal" evidence="8">
    <location>
        <begin position="133"/>
        <end position="232"/>
    </location>
</feature>
<evidence type="ECO:0000256" key="4">
    <source>
        <dbReference type="ARBA" id="ARBA00031109"/>
    </source>
</evidence>
<gene>
    <name evidence="9" type="ORF">SVUK_LOCUS7357</name>
</gene>
<dbReference type="AlphaFoldDB" id="A0A3P7IYQ5"/>
<dbReference type="GO" id="GO:0005739">
    <property type="term" value="C:mitochondrion"/>
    <property type="evidence" value="ECO:0007669"/>
    <property type="project" value="TreeGrafter"/>
</dbReference>
<reference evidence="9 10" key="1">
    <citation type="submission" date="2018-11" db="EMBL/GenBank/DDBJ databases">
        <authorList>
            <consortium name="Pathogen Informatics"/>
        </authorList>
    </citation>
    <scope>NUCLEOTIDE SEQUENCE [LARGE SCALE GENOMIC DNA]</scope>
</reference>
<dbReference type="Gene3D" id="3.90.226.10">
    <property type="entry name" value="2-enoyl-CoA Hydratase, Chain A, domain 1"/>
    <property type="match status" value="1"/>
</dbReference>
<comment type="pathway">
    <text evidence="2">Amino-acid degradation; L-leucine degradation; (S)-3-hydroxy-3-methylglutaryl-CoA from 3-isovaleryl-CoA: step 2/3.</text>
</comment>
<evidence type="ECO:0000313" key="9">
    <source>
        <dbReference type="EMBL" id="VDM72359.1"/>
    </source>
</evidence>
<dbReference type="GO" id="GO:1905202">
    <property type="term" value="C:methylcrotonoyl-CoA carboxylase complex"/>
    <property type="evidence" value="ECO:0007669"/>
    <property type="project" value="TreeGrafter"/>
</dbReference>
<dbReference type="Proteomes" id="UP000270094">
    <property type="component" value="Unassembled WGS sequence"/>
</dbReference>
<evidence type="ECO:0000256" key="2">
    <source>
        <dbReference type="ARBA" id="ARBA00025711"/>
    </source>
</evidence>
<dbReference type="InterPro" id="IPR011762">
    <property type="entry name" value="COA_CT_N"/>
</dbReference>
<dbReference type="InterPro" id="IPR034733">
    <property type="entry name" value="AcCoA_carboxyl_beta"/>
</dbReference>
<accession>A0A3P7IYQ5</accession>
<evidence type="ECO:0000256" key="7">
    <source>
        <dbReference type="ARBA" id="ARBA00052347"/>
    </source>
</evidence>